<evidence type="ECO:0000313" key="2">
    <source>
        <dbReference type="Proteomes" id="UP000249375"/>
    </source>
</evidence>
<dbReference type="KEGG" id="alq:C7Y71_007655"/>
<keyword evidence="2" id="KW-1185">Reference proteome</keyword>
<gene>
    <name evidence="1" type="ORF">C7Y71_007655</name>
</gene>
<proteinExistence type="predicted"/>
<dbReference type="AlphaFoldDB" id="A0A5P8E7I7"/>
<protein>
    <submittedName>
        <fullName evidence="1">Uncharacterized protein</fullName>
    </submittedName>
</protein>
<dbReference type="Proteomes" id="UP000249375">
    <property type="component" value="Chromosome"/>
</dbReference>
<reference evidence="1 2" key="1">
    <citation type="submission" date="2018-11" db="EMBL/GenBank/DDBJ databases">
        <authorList>
            <person name="Na S.W."/>
            <person name="Baik M."/>
        </authorList>
    </citation>
    <scope>NUCLEOTIDE SEQUENCE [LARGE SCALE GENOMIC DNA]</scope>
    <source>
        <strain evidence="1 2">E39</strain>
    </source>
</reference>
<evidence type="ECO:0000313" key="1">
    <source>
        <dbReference type="EMBL" id="QFQ12902.1"/>
    </source>
</evidence>
<organism evidence="1 2">
    <name type="scientific">Pseudoprevotella muciniphila</name>
    <dbReference type="NCBI Taxonomy" id="2133944"/>
    <lineage>
        <taxon>Bacteria</taxon>
        <taxon>Pseudomonadati</taxon>
        <taxon>Bacteroidota</taxon>
        <taxon>Bacteroidia</taxon>
        <taxon>Bacteroidales</taxon>
        <taxon>Prevotellaceae</taxon>
        <taxon>Pseudoprevotella</taxon>
    </lineage>
</organism>
<name>A0A5P8E7I7_9BACT</name>
<dbReference type="EMBL" id="CP033459">
    <property type="protein sequence ID" value="QFQ12902.1"/>
    <property type="molecule type" value="Genomic_DNA"/>
</dbReference>
<sequence length="416" mass="46188">MSLAVVLLAAFGLTSCHDDFNDTPEYPFNNTYGVWQSLNADNGTNNYYVVCTKRSTGEDIIYVVRQNIATGEVRTLFVGDVEQYDKTIGLLTASAPTSYFGDGENGTDSLETVAYLAVQSNGVTRTLQLIDETGIEVIQEVTPTNVLPTIAGYWDAYDDETGNMIILDLYEDSTAVVNLNVGDNYALADYEYGNGQGSVTDENGNTATLAFNKDYQLVATANGATMVVDPYTSESQPEQFEAAGSALIVCPQWTEIEEPARVQIEVSTSIPNHYRLVSPFYAMEPDYADEGYHIEFYYDAATGEFTMDEGMYYIGEKYQGNDVFLYYYPSTYPQYNYLENEGNVFVITSLWGHGNSLWSPMPITFMWDDGFPGAEATPKLQPAKKAPRRQMKRSLGKKVKTISPKVLDTPVNITVK</sequence>
<accession>A0A5P8E7I7</accession>